<evidence type="ECO:0000313" key="1">
    <source>
        <dbReference type="EMBL" id="ADB73950.1"/>
    </source>
</evidence>
<dbReference type="HOGENOM" id="CLU_2601059_0_0_11"/>
<protein>
    <submittedName>
        <fullName evidence="1">Uncharacterized protein</fullName>
    </submittedName>
</protein>
<dbReference type="KEGG" id="gob:Gobs_1202"/>
<proteinExistence type="predicted"/>
<gene>
    <name evidence="1" type="ordered locus">Gobs_1202</name>
</gene>
<dbReference type="EMBL" id="CP001867">
    <property type="protein sequence ID" value="ADB73950.1"/>
    <property type="molecule type" value="Genomic_DNA"/>
</dbReference>
<dbReference type="Proteomes" id="UP000001382">
    <property type="component" value="Chromosome"/>
</dbReference>
<dbReference type="RefSeq" id="WP_012947391.1">
    <property type="nucleotide sequence ID" value="NC_013757.1"/>
</dbReference>
<reference evidence="2" key="2">
    <citation type="submission" date="2010-01" db="EMBL/GenBank/DDBJ databases">
        <title>The complete genome of Geodermatophilus obscurus DSM 43160.</title>
        <authorList>
            <consortium name="US DOE Joint Genome Institute (JGI-PGF)"/>
            <person name="Lucas S."/>
            <person name="Copeland A."/>
            <person name="Lapidus A."/>
            <person name="Glavina del Rio T."/>
            <person name="Dalin E."/>
            <person name="Tice H."/>
            <person name="Bruce D."/>
            <person name="Goodwin L."/>
            <person name="Pitluck S."/>
            <person name="Kyrpides N."/>
            <person name="Mavromatis K."/>
            <person name="Ivanova N."/>
            <person name="Munk A.C."/>
            <person name="Brettin T."/>
            <person name="Detter J.C."/>
            <person name="Han C."/>
            <person name="Larimer F."/>
            <person name="Land M."/>
            <person name="Hauser L."/>
            <person name="Markowitz V."/>
            <person name="Cheng J.-F."/>
            <person name="Hugenholtz P."/>
            <person name="Woyke T."/>
            <person name="Wu D."/>
            <person name="Jando M."/>
            <person name="Schneider S."/>
            <person name="Klenk H.-P."/>
            <person name="Eisen J.A."/>
        </authorList>
    </citation>
    <scope>NUCLEOTIDE SEQUENCE [LARGE SCALE GENOMIC DNA]</scope>
    <source>
        <strain evidence="2">ATCC 25078 / DSM 43160 / JCM 3152 / KCC A-0152 / KCTC 9177 / NBRC 13315 / NRRL B-3577 / G-20</strain>
    </source>
</reference>
<dbReference type="STRING" id="526225.Gobs_1202"/>
<reference evidence="1 2" key="1">
    <citation type="journal article" date="2010" name="Stand. Genomic Sci.">
        <title>Complete genome sequence of Geodermatophilus obscurus type strain (G-20).</title>
        <authorList>
            <person name="Ivanova N."/>
            <person name="Sikorski J."/>
            <person name="Jando M."/>
            <person name="Munk C."/>
            <person name="Lapidus A."/>
            <person name="Glavina Del Rio T."/>
            <person name="Copeland A."/>
            <person name="Tice H."/>
            <person name="Cheng J.-F."/>
            <person name="Lucas S."/>
            <person name="Chen F."/>
            <person name="Nolan M."/>
            <person name="Bruce D."/>
            <person name="Goodwin L."/>
            <person name="Pitluck S."/>
            <person name="Mavromatis K."/>
            <person name="Mikhailova N."/>
            <person name="Pati A."/>
            <person name="Chen A."/>
            <person name="Palaniappan K."/>
            <person name="Land M."/>
            <person name="Hauser L."/>
            <person name="Chang Y.-J."/>
            <person name="Jeffries C.D."/>
            <person name="Meincke L."/>
            <person name="Brettin T."/>
            <person name="Detter J.C."/>
            <person name="Detter J.C."/>
            <person name="Rohde M."/>
            <person name="Goeker M."/>
            <person name="Bristow J."/>
            <person name="Eisen J.A."/>
            <person name="Markowitz V."/>
            <person name="Hugenholtz P."/>
            <person name="Kyrpides N.C."/>
            <person name="Klenk H.-P."/>
        </authorList>
    </citation>
    <scope>NUCLEOTIDE SEQUENCE [LARGE SCALE GENOMIC DNA]</scope>
    <source>
        <strain evidence="2">ATCC 25078 / DSM 43160 / JCM 3152 / KCC A-0152 / KCTC 9177 / NBRC 13315 / NRRL B-3577 / G-20</strain>
    </source>
</reference>
<name>D2SAM1_GEOOG</name>
<organism evidence="1 2">
    <name type="scientific">Geodermatophilus obscurus (strain ATCC 25078 / DSM 43160 / JCM 3152 / CCUG 61914 / KCC A-0152 / KCTC 9177 / NBRC 13315 / NRRL B-3577 / G-20)</name>
    <dbReference type="NCBI Taxonomy" id="526225"/>
    <lineage>
        <taxon>Bacteria</taxon>
        <taxon>Bacillati</taxon>
        <taxon>Actinomycetota</taxon>
        <taxon>Actinomycetes</taxon>
        <taxon>Geodermatophilales</taxon>
        <taxon>Geodermatophilaceae</taxon>
        <taxon>Geodermatophilus</taxon>
    </lineage>
</organism>
<sequence>MNVHEEPQLIVRFQRDPAVPERHDARDPLGREGPWTLIAEEGAAQDIGRIRGFALGFTLGRIEDASQAATDGHVAVGAR</sequence>
<keyword evidence="2" id="KW-1185">Reference proteome</keyword>
<evidence type="ECO:0000313" key="2">
    <source>
        <dbReference type="Proteomes" id="UP000001382"/>
    </source>
</evidence>
<dbReference type="AlphaFoldDB" id="D2SAM1"/>
<accession>D2SAM1</accession>